<dbReference type="EMBL" id="JEOB01000004">
    <property type="protein sequence ID" value="EXM38753.1"/>
    <property type="molecule type" value="Genomic_DNA"/>
</dbReference>
<comment type="caution">
    <text evidence="1">The sequence shown here is derived from an EMBL/GenBank/DDBJ whole genome shotgun (WGS) entry which is preliminary data.</text>
</comment>
<dbReference type="EMBL" id="JEOB01000003">
    <property type="protein sequence ID" value="EXM39140.1"/>
    <property type="molecule type" value="Genomic_DNA"/>
</dbReference>
<organism evidence="1 3">
    <name type="scientific">Ruminococcus albus SY3</name>
    <dbReference type="NCBI Taxonomy" id="1341156"/>
    <lineage>
        <taxon>Bacteria</taxon>
        <taxon>Bacillati</taxon>
        <taxon>Bacillota</taxon>
        <taxon>Clostridia</taxon>
        <taxon>Eubacteriales</taxon>
        <taxon>Oscillospiraceae</taxon>
        <taxon>Ruminococcus</taxon>
    </lineage>
</organism>
<proteinExistence type="predicted"/>
<dbReference type="PATRIC" id="fig|1341156.4.peg.2145"/>
<reference evidence="1 3" key="1">
    <citation type="submission" date="2013-06" db="EMBL/GenBank/DDBJ databases">
        <title>Rumen cellulosomics: divergent fiber-degrading strategies revealed by comparative genome-wide analysis of six Ruminococcal strains.</title>
        <authorList>
            <person name="Dassa B."/>
            <person name="Borovok I."/>
            <person name="Lamed R."/>
            <person name="Flint H."/>
            <person name="Yeoman C.J."/>
            <person name="White B."/>
            <person name="Bayer E.A."/>
        </authorList>
    </citation>
    <scope>NUCLEOTIDE SEQUENCE [LARGE SCALE GENOMIC DNA]</scope>
    <source>
        <strain evidence="1 3">SY3</strain>
    </source>
</reference>
<dbReference type="Proteomes" id="UP000021369">
    <property type="component" value="Unassembled WGS sequence"/>
</dbReference>
<keyword evidence="3" id="KW-1185">Reference proteome</keyword>
<evidence type="ECO:0000313" key="2">
    <source>
        <dbReference type="EMBL" id="EXM39140.1"/>
    </source>
</evidence>
<sequence length="153" mass="17716">MESIYNDIFDIHSMIVCFRVLPERVGAYLPALREISDKLAKASPSEGFVRSALRGYFDKNDDILSWVCGDKPDDGRRAELSGEYCAVLSRVISEMAECHGDRGREYLLCDCVHNFPLMMADGEFQHKSVDDMLRDYRRKYDKDFLKNEMSKLR</sequence>
<dbReference type="AlphaFoldDB" id="A0A011VVX0"/>
<protein>
    <submittedName>
        <fullName evidence="1">Uncharacterized protein</fullName>
    </submittedName>
</protein>
<name>A0A011VVX0_RUMAL</name>
<accession>A0A011VVX0</accession>
<dbReference type="RefSeq" id="WP_037288127.1">
    <property type="nucleotide sequence ID" value="NZ_JEOB01000003.1"/>
</dbReference>
<gene>
    <name evidence="2" type="ORF">RASY3_11005</name>
    <name evidence="1" type="ORF">RASY3_19695</name>
</gene>
<evidence type="ECO:0000313" key="1">
    <source>
        <dbReference type="EMBL" id="EXM38753.1"/>
    </source>
</evidence>
<evidence type="ECO:0000313" key="3">
    <source>
        <dbReference type="Proteomes" id="UP000021369"/>
    </source>
</evidence>